<keyword evidence="3" id="KW-0408">Iron</keyword>
<comment type="caution">
    <text evidence="7">The sequence shown here is derived from an EMBL/GenBank/DDBJ whole genome shotgun (WGS) entry which is preliminary data.</text>
</comment>
<dbReference type="Proteomes" id="UP000613974">
    <property type="component" value="Unassembled WGS sequence"/>
</dbReference>
<dbReference type="SUPFAM" id="SSF51197">
    <property type="entry name" value="Clavaminate synthase-like"/>
    <property type="match status" value="1"/>
</dbReference>
<evidence type="ECO:0000256" key="3">
    <source>
        <dbReference type="ARBA" id="ARBA00023004"/>
    </source>
</evidence>
<dbReference type="GeneID" id="95594179"/>
<dbReference type="EMBL" id="BNEC01000003">
    <property type="protein sequence ID" value="GHI67860.1"/>
    <property type="molecule type" value="Genomic_DNA"/>
</dbReference>
<evidence type="ECO:0000259" key="6">
    <source>
        <dbReference type="Pfam" id="PF02668"/>
    </source>
</evidence>
<dbReference type="PANTHER" id="PTHR10696">
    <property type="entry name" value="GAMMA-BUTYROBETAINE HYDROXYLASE-RELATED"/>
    <property type="match status" value="1"/>
</dbReference>
<dbReference type="InterPro" id="IPR050411">
    <property type="entry name" value="AlphaKG_dependent_hydroxylases"/>
</dbReference>
<dbReference type="Pfam" id="PF02668">
    <property type="entry name" value="TauD"/>
    <property type="match status" value="1"/>
</dbReference>
<proteinExistence type="predicted"/>
<protein>
    <recommendedName>
        <fullName evidence="6">TauD/TfdA-like domain-containing protein</fullName>
    </recommendedName>
</protein>
<feature type="compositionally biased region" description="Low complexity" evidence="5">
    <location>
        <begin position="341"/>
        <end position="350"/>
    </location>
</feature>
<feature type="domain" description="TauD/TfdA-like" evidence="6">
    <location>
        <begin position="55"/>
        <end position="300"/>
    </location>
</feature>
<dbReference type="PANTHER" id="PTHR10696:SF56">
    <property type="entry name" value="TAUD_TFDA-LIKE DOMAIN-CONTAINING PROTEIN"/>
    <property type="match status" value="1"/>
</dbReference>
<reference evidence="8" key="1">
    <citation type="submission" date="2023-07" db="EMBL/GenBank/DDBJ databases">
        <title>Whole genome shotgun sequence of Streptomyces nojiriensis NBRC 13794.</title>
        <authorList>
            <person name="Komaki H."/>
            <person name="Tamura T."/>
        </authorList>
    </citation>
    <scope>NUCLEOTIDE SEQUENCE [LARGE SCALE GENOMIC DNA]</scope>
    <source>
        <strain evidence="8">NBRC 13794</strain>
    </source>
</reference>
<gene>
    <name evidence="7" type="ORF">Snoj_17780</name>
</gene>
<dbReference type="Gene3D" id="3.60.130.10">
    <property type="entry name" value="Clavaminate synthase-like"/>
    <property type="match status" value="1"/>
</dbReference>
<dbReference type="RefSeq" id="WP_189747589.1">
    <property type="nucleotide sequence ID" value="NZ_BMRL01000028.1"/>
</dbReference>
<feature type="compositionally biased region" description="Basic and acidic residues" evidence="5">
    <location>
        <begin position="351"/>
        <end position="365"/>
    </location>
</feature>
<keyword evidence="8" id="KW-1185">Reference proteome</keyword>
<name>A0ABQ3SJ31_9ACTN</name>
<keyword evidence="4" id="KW-0045">Antibiotic biosynthesis</keyword>
<evidence type="ECO:0000256" key="5">
    <source>
        <dbReference type="SAM" id="MobiDB-lite"/>
    </source>
</evidence>
<evidence type="ECO:0000313" key="8">
    <source>
        <dbReference type="Proteomes" id="UP000613974"/>
    </source>
</evidence>
<accession>A0ABQ3SJ31</accession>
<evidence type="ECO:0000256" key="2">
    <source>
        <dbReference type="ARBA" id="ARBA00023002"/>
    </source>
</evidence>
<feature type="region of interest" description="Disordered" evidence="5">
    <location>
        <begin position="308"/>
        <end position="365"/>
    </location>
</feature>
<organism evidence="7 8">
    <name type="scientific">Streptomyces nojiriensis</name>
    <dbReference type="NCBI Taxonomy" id="66374"/>
    <lineage>
        <taxon>Bacteria</taxon>
        <taxon>Bacillati</taxon>
        <taxon>Actinomycetota</taxon>
        <taxon>Actinomycetes</taxon>
        <taxon>Kitasatosporales</taxon>
        <taxon>Streptomycetaceae</taxon>
        <taxon>Streptomyces</taxon>
    </lineage>
</organism>
<evidence type="ECO:0000256" key="4">
    <source>
        <dbReference type="ARBA" id="ARBA00023194"/>
    </source>
</evidence>
<comment type="cofactor">
    <cofactor evidence="1">
        <name>Fe(2+)</name>
        <dbReference type="ChEBI" id="CHEBI:29033"/>
    </cofactor>
</comment>
<sequence length="365" mass="39783">MRGPFTGPAVWHGPDLADCDERVLRLSSRQIAELRAAPHTARTPGTTPLRTAVAHFLLPTLAGELEGAAEELASGRRWVLIKGVPVGELGEADAGAVLRAVGQYLGRPLPQGADGHALRRIGDTGGTVAGSAHSDCRTRARAPFHTEESDLLGLLCLRPARSGAVTSLVSSAAVHNALADLRPDLVERLYRTHFFDRRDRHAPGECPYLAAPIATRYGAALSMRYDRCRLEAARSLAGVPRPEPADTELYDLVDRLAGSPRLRLDLHLEAGDLLLLDNHAVMHARSEFEDFDEPERGHHRHLLPLRLARHRDTDPPGTATTYGPRAKAARRGTAPRDVIRLRSLSTTPTRTGHEGRDRRPHRGDG</sequence>
<dbReference type="InterPro" id="IPR042098">
    <property type="entry name" value="TauD-like_sf"/>
</dbReference>
<keyword evidence="2" id="KW-0560">Oxidoreductase</keyword>
<evidence type="ECO:0000256" key="1">
    <source>
        <dbReference type="ARBA" id="ARBA00001954"/>
    </source>
</evidence>
<evidence type="ECO:0000313" key="7">
    <source>
        <dbReference type="EMBL" id="GHI67860.1"/>
    </source>
</evidence>
<dbReference type="InterPro" id="IPR003819">
    <property type="entry name" value="TauD/TfdA-like"/>
</dbReference>